<feature type="region of interest" description="Disordered" evidence="1">
    <location>
        <begin position="1067"/>
        <end position="1091"/>
    </location>
</feature>
<sequence length="1685" mass="183614">MATMKGDSGSIFKNTTPTITLNAPHPVLDAAGFPKKFYNDLPLGQQEAFAHFYPNGLPVTYDMDHGKDSGGIPQRYLENHLPTRFYTHPPPSIQAKFSTMHGQQASRKLGELLPERRIHLWNRDEIQSVCNSLRRVFWADMKRMQKPSSWNDLWDYFDPYDLYHYGALNLWNILNTIFDENQIISRGWNADVSLEIGHFADKWIETPENVQKLKEWDGMAGPLVSLLSTSDWKYVGNLEDDELGLLRSALKYRRDLILSGFQSFCSVPTDVLTAHNSGNLVNWLADSPILSSNGLPLPPASEPVHEQSDNPASNAGAPCFVQNGSHYYHPLGQRAPALDQRTAQLPKRASSLAVEALQHSVDAATVKKGPTGVAKKRDVVIAMGSSRPPPAWNHHDTKPTSSTEVAERETGPQKQTTNLSGSVFKSRLEETQPVDLAETGHSEVKSVHHDTMTKARPGGNSVQSGVDADESSRSIVTTTCSTASNESNYQEKAHKEAQTQSRQSACLEAKTSLQTECCHGSADLTTGTAPKNTAPKLKAQEGPRMVTETRLADGAAVQPRRLSKSNVPSSVSDEDEDAHPFPEIDEVINHQFVADSLELHHQGSAPAIDAGLIQARECGPQLLPPKPPTGGIGHRNPKSHRGSQGPSPRGGRRASPGPHDNHNTPLRGGIYRGGRHEKGTNRGGSHNQRIDSIAPTQEQPSYYQTQSYHQTQSFRTAAAHNQPQLFPQNRAHRKSAWNPQTGYQSEAHANTECRNSHPHGKFSYKPCNCPQCNERNRSVWVLAYEGPETPMVEIQEKVKLGLGSMFGRVEEMFPVGREDGAAFIVRFAHESCVPDALIFGFGYIPERQLSVAISAVYRSKWVNSTWRQNEDLGGKQFQPAPPPDRKTRMNPPFPPLPPPPGIPFVAKGVQTRARSAYQTFPGDQAYISRPVLYGVENALRTSDNSLQAIPLVHTSPEVIKGRGDSLQSRKSGAARDVHVVLPGSPPDLRTCVPRTPTALEDMERAKDTSAQSKPPSEEVLSDVNFVDDSDLSTPRSFSRTGSAIKARVSLPMVSPELLKTVTVMHATQPEPESDQVEERELDVPESPTPKPRRLKTLIAADNFSVATEMEASGQRPGRRTLSTFTDEQVKSRMMDWHRIVIPMDPQIRRKSTEGDRSGGLVNAVSATTVVPGISRGKSTVADDASTMSSGSLGPKLSTPETGSSDSEYEALVGDMNERWTLLPPNDTGDQSSKNQDMGHSSQKATPCLSHAHTGQKMTRLGGEQFPNDFVQTSRKHGHTHIHTAPSVATDNSDQETLGQSCSQDRSFSRDGLESIGHAPECGQGTSKKKKKGAYKKSRPQRTVASTSKSQSEVAHLQMEDSASGSGPEHVSQAGIAEHSRSPNQTSIRVAPTSGFVDAGEGDKRAEKFKGQGPNQRNEYRAKAGGSLKMTRKRRNRPGAIQTCVTETPDHSAGPSFPPQTLCRVSSRESDPSLGLQAQQRSTGQPVKVVLLNPRAEAFKSPKIGVETAGTTGAGLTKKENGDDSISQKVGKEKKDAEDSWDEENGDETTPKQNSPRVVPPELAAGIYWKGKGRDVQRPGPAVQQVPTCKGPQRHAAKATAKATTKHEGRAETGPSPATSAKKSPMLAGVVTEDWPSLPGQEARSCSNTDVSQTGHWGSRPGAFRAEGSARQSGEDGEQEEESKES</sequence>
<feature type="region of interest" description="Disordered" evidence="1">
    <location>
        <begin position="1219"/>
        <end position="1685"/>
    </location>
</feature>
<feature type="region of interest" description="Disordered" evidence="1">
    <location>
        <begin position="618"/>
        <end position="697"/>
    </location>
</feature>
<feature type="compositionally biased region" description="Basic and acidic residues" evidence="1">
    <location>
        <begin position="1400"/>
        <end position="1409"/>
    </location>
</feature>
<feature type="region of interest" description="Disordered" evidence="1">
    <location>
        <begin position="525"/>
        <end position="578"/>
    </location>
</feature>
<reference evidence="2 3" key="1">
    <citation type="journal article" date="2016" name="Sci. Rep.">
        <title>Insights into Adaptations to a Near-Obligate Nematode Endoparasitic Lifestyle from the Finished Genome of Drechmeria coniospora.</title>
        <authorList>
            <person name="Zhang L."/>
            <person name="Zhou Z."/>
            <person name="Guo Q."/>
            <person name="Fokkens L."/>
            <person name="Miskei M."/>
            <person name="Pocsi I."/>
            <person name="Zhang W."/>
            <person name="Chen M."/>
            <person name="Wang L."/>
            <person name="Sun Y."/>
            <person name="Donzelli B.G."/>
            <person name="Gibson D.M."/>
            <person name="Nelson D.R."/>
            <person name="Luo J.G."/>
            <person name="Rep M."/>
            <person name="Liu H."/>
            <person name="Yang S."/>
            <person name="Wang J."/>
            <person name="Krasnoff S.B."/>
            <person name="Xu Y."/>
            <person name="Molnar I."/>
            <person name="Lin M."/>
        </authorList>
    </citation>
    <scope>NUCLEOTIDE SEQUENCE [LARGE SCALE GENOMIC DNA]</scope>
    <source>
        <strain evidence="2 3">ARSEF 6962</strain>
    </source>
</reference>
<dbReference type="EMBL" id="LAYC01000002">
    <property type="protein sequence ID" value="KYK57867.1"/>
    <property type="molecule type" value="Genomic_DNA"/>
</dbReference>
<protein>
    <submittedName>
        <fullName evidence="2">Uncharacterized protein</fullName>
    </submittedName>
</protein>
<feature type="compositionally biased region" description="Polar residues" evidence="1">
    <location>
        <begin position="1340"/>
        <end position="1352"/>
    </location>
</feature>
<dbReference type="Proteomes" id="UP000076580">
    <property type="component" value="Chromosome 02"/>
</dbReference>
<organism evidence="2 3">
    <name type="scientific">Drechmeria coniospora</name>
    <name type="common">Nematophagous fungus</name>
    <name type="synonym">Meria coniospora</name>
    <dbReference type="NCBI Taxonomy" id="98403"/>
    <lineage>
        <taxon>Eukaryota</taxon>
        <taxon>Fungi</taxon>
        <taxon>Dikarya</taxon>
        <taxon>Ascomycota</taxon>
        <taxon>Pezizomycotina</taxon>
        <taxon>Sordariomycetes</taxon>
        <taxon>Hypocreomycetidae</taxon>
        <taxon>Hypocreales</taxon>
        <taxon>Ophiocordycipitaceae</taxon>
        <taxon>Drechmeria</taxon>
    </lineage>
</organism>
<feature type="compositionally biased region" description="Polar residues" evidence="1">
    <location>
        <begin position="1227"/>
        <end position="1244"/>
    </location>
</feature>
<dbReference type="GeneID" id="63717523"/>
<evidence type="ECO:0000313" key="3">
    <source>
        <dbReference type="Proteomes" id="UP000076580"/>
    </source>
</evidence>
<feature type="region of interest" description="Disordered" evidence="1">
    <location>
        <begin position="385"/>
        <end position="473"/>
    </location>
</feature>
<feature type="compositionally biased region" description="Polar residues" evidence="1">
    <location>
        <begin position="1286"/>
        <end position="1305"/>
    </location>
</feature>
<feature type="compositionally biased region" description="Acidic residues" evidence="1">
    <location>
        <begin position="1674"/>
        <end position="1685"/>
    </location>
</feature>
<feature type="compositionally biased region" description="Low complexity" evidence="1">
    <location>
        <begin position="642"/>
        <end position="658"/>
    </location>
</feature>
<dbReference type="STRING" id="98403.A0A151GL82"/>
<feature type="region of interest" description="Disordered" evidence="1">
    <location>
        <begin position="870"/>
        <end position="892"/>
    </location>
</feature>
<accession>A0A151GL82</accession>
<gene>
    <name evidence="2" type="ORF">DCS_04880</name>
</gene>
<feature type="compositionally biased region" description="Basic and acidic residues" evidence="1">
    <location>
        <begin position="438"/>
        <end position="453"/>
    </location>
</feature>
<proteinExistence type="predicted"/>
<comment type="caution">
    <text evidence="2">The sequence shown here is derived from an EMBL/GenBank/DDBJ whole genome shotgun (WGS) entry which is preliminary data.</text>
</comment>
<feature type="region of interest" description="Disordered" evidence="1">
    <location>
        <begin position="294"/>
        <end position="315"/>
    </location>
</feature>
<evidence type="ECO:0000313" key="2">
    <source>
        <dbReference type="EMBL" id="KYK57867.1"/>
    </source>
</evidence>
<feature type="compositionally biased region" description="Polar residues" evidence="1">
    <location>
        <begin position="1643"/>
        <end position="1655"/>
    </location>
</feature>
<feature type="compositionally biased region" description="Polar residues" evidence="1">
    <location>
        <begin position="1475"/>
        <end position="1484"/>
    </location>
</feature>
<dbReference type="RefSeq" id="XP_040657219.1">
    <property type="nucleotide sequence ID" value="XM_040802186.1"/>
</dbReference>
<name>A0A151GL82_DRECN</name>
<dbReference type="InParanoid" id="A0A151GL82"/>
<feature type="region of interest" description="Disordered" evidence="1">
    <location>
        <begin position="1175"/>
        <end position="1207"/>
    </location>
</feature>
<evidence type="ECO:0000256" key="1">
    <source>
        <dbReference type="SAM" id="MobiDB-lite"/>
    </source>
</evidence>
<keyword evidence="3" id="KW-1185">Reference proteome</keyword>
<feature type="compositionally biased region" description="Polar residues" evidence="1">
    <location>
        <begin position="412"/>
        <end position="423"/>
    </location>
</feature>
<feature type="compositionally biased region" description="Basic residues" evidence="1">
    <location>
        <begin position="1326"/>
        <end position="1339"/>
    </location>
</feature>
<feature type="region of interest" description="Disordered" evidence="1">
    <location>
        <begin position="1002"/>
        <end position="1023"/>
    </location>
</feature>